<keyword evidence="2" id="KW-0812">Transmembrane</keyword>
<keyword evidence="2" id="KW-0472">Membrane</keyword>
<feature type="compositionally biased region" description="Basic and acidic residues" evidence="1">
    <location>
        <begin position="196"/>
        <end position="216"/>
    </location>
</feature>
<reference evidence="3" key="1">
    <citation type="submission" date="2023-03" db="EMBL/GenBank/DDBJ databases">
        <title>Massive genome expansion in bonnet fungi (Mycena s.s.) driven by repeated elements and novel gene families across ecological guilds.</title>
        <authorList>
            <consortium name="Lawrence Berkeley National Laboratory"/>
            <person name="Harder C.B."/>
            <person name="Miyauchi S."/>
            <person name="Viragh M."/>
            <person name="Kuo A."/>
            <person name="Thoen E."/>
            <person name="Andreopoulos B."/>
            <person name="Lu D."/>
            <person name="Skrede I."/>
            <person name="Drula E."/>
            <person name="Henrissat B."/>
            <person name="Morin E."/>
            <person name="Kohler A."/>
            <person name="Barry K."/>
            <person name="LaButti K."/>
            <person name="Morin E."/>
            <person name="Salamov A."/>
            <person name="Lipzen A."/>
            <person name="Mereny Z."/>
            <person name="Hegedus B."/>
            <person name="Baldrian P."/>
            <person name="Stursova M."/>
            <person name="Weitz H."/>
            <person name="Taylor A."/>
            <person name="Grigoriev I.V."/>
            <person name="Nagy L.G."/>
            <person name="Martin F."/>
            <person name="Kauserud H."/>
        </authorList>
    </citation>
    <scope>NUCLEOTIDE SEQUENCE</scope>
    <source>
        <strain evidence="3">CBHHK002</strain>
    </source>
</reference>
<evidence type="ECO:0000313" key="4">
    <source>
        <dbReference type="Proteomes" id="UP001218218"/>
    </source>
</evidence>
<keyword evidence="2" id="KW-1133">Transmembrane helix</keyword>
<accession>A0AAD6ZQ28</accession>
<dbReference type="EMBL" id="JARIHO010000033">
    <property type="protein sequence ID" value="KAJ7334125.1"/>
    <property type="molecule type" value="Genomic_DNA"/>
</dbReference>
<organism evidence="3 4">
    <name type="scientific">Mycena albidolilacea</name>
    <dbReference type="NCBI Taxonomy" id="1033008"/>
    <lineage>
        <taxon>Eukaryota</taxon>
        <taxon>Fungi</taxon>
        <taxon>Dikarya</taxon>
        <taxon>Basidiomycota</taxon>
        <taxon>Agaricomycotina</taxon>
        <taxon>Agaricomycetes</taxon>
        <taxon>Agaricomycetidae</taxon>
        <taxon>Agaricales</taxon>
        <taxon>Marasmiineae</taxon>
        <taxon>Mycenaceae</taxon>
        <taxon>Mycena</taxon>
    </lineage>
</organism>
<comment type="caution">
    <text evidence="3">The sequence shown here is derived from an EMBL/GenBank/DDBJ whole genome shotgun (WGS) entry which is preliminary data.</text>
</comment>
<dbReference type="AlphaFoldDB" id="A0AAD6ZQ28"/>
<evidence type="ECO:0000256" key="2">
    <source>
        <dbReference type="SAM" id="Phobius"/>
    </source>
</evidence>
<feature type="region of interest" description="Disordered" evidence="1">
    <location>
        <begin position="189"/>
        <end position="216"/>
    </location>
</feature>
<proteinExistence type="predicted"/>
<name>A0AAD6ZQ28_9AGAR</name>
<evidence type="ECO:0000313" key="3">
    <source>
        <dbReference type="EMBL" id="KAJ7334125.1"/>
    </source>
</evidence>
<dbReference type="Proteomes" id="UP001218218">
    <property type="component" value="Unassembled WGS sequence"/>
</dbReference>
<protein>
    <submittedName>
        <fullName evidence="3">Uncharacterized protein</fullName>
    </submittedName>
</protein>
<evidence type="ECO:0000256" key="1">
    <source>
        <dbReference type="SAM" id="MobiDB-lite"/>
    </source>
</evidence>
<keyword evidence="4" id="KW-1185">Reference proteome</keyword>
<feature type="transmembrane region" description="Helical" evidence="2">
    <location>
        <begin position="6"/>
        <end position="25"/>
    </location>
</feature>
<sequence length="216" mass="23986">MVTAIVLSVLVVHDLAILLVLRYLYSCPKYQPRVFSGPVGARHTPLLLLPPVPHSIPPSIVTSRRTSLLLPLLPVNILPPARIAFQIQLPVLSVPRPFWRLNWRILHQPPITAFIPRAILPLIQSSTALALVPKRSSRLPFLIPGDFMPSFVHLRGLDTGSPTSVTALEIRSTTGGILRRTRIEEEETEATFVGSLREEQKIQNHSPPTRDVDLPG</sequence>
<gene>
    <name evidence="3" type="ORF">DFH08DRAFT_880220</name>
</gene>